<evidence type="ECO:0000313" key="4">
    <source>
        <dbReference type="Proteomes" id="UP000053681"/>
    </source>
</evidence>
<gene>
    <name evidence="3" type="ORF">AS180_17090</name>
</gene>
<proteinExistence type="predicted"/>
<dbReference type="Proteomes" id="UP000053681">
    <property type="component" value="Unassembled WGS sequence"/>
</dbReference>
<keyword evidence="1" id="KW-1133">Transmembrane helix</keyword>
<protein>
    <submittedName>
        <fullName evidence="3">Polysaccharide deacetylase</fullName>
    </submittedName>
</protein>
<dbReference type="Gene3D" id="3.20.20.370">
    <property type="entry name" value="Glycoside hydrolase/deacetylase"/>
    <property type="match status" value="1"/>
</dbReference>
<feature type="transmembrane region" description="Helical" evidence="1">
    <location>
        <begin position="12"/>
        <end position="31"/>
    </location>
</feature>
<feature type="domain" description="NodB homology" evidence="2">
    <location>
        <begin position="86"/>
        <end position="270"/>
    </location>
</feature>
<dbReference type="PANTHER" id="PTHR10587">
    <property type="entry name" value="GLYCOSYL TRANSFERASE-RELATED"/>
    <property type="match status" value="1"/>
</dbReference>
<dbReference type="EMBL" id="LNQP01000069">
    <property type="protein sequence ID" value="KSU86739.1"/>
    <property type="molecule type" value="Genomic_DNA"/>
</dbReference>
<dbReference type="SUPFAM" id="SSF88713">
    <property type="entry name" value="Glycoside hydrolase/deacetylase"/>
    <property type="match status" value="1"/>
</dbReference>
<reference evidence="3 4" key="1">
    <citation type="submission" date="2015-11" db="EMBL/GenBank/DDBJ databases">
        <title>Bacillus caseinolyticus sp nov.</title>
        <authorList>
            <person name="Dastager S.G."/>
            <person name="Mawlankar R."/>
        </authorList>
    </citation>
    <scope>NUCLEOTIDE SEQUENCE [LARGE SCALE GENOMIC DNA]</scope>
    <source>
        <strain evidence="3 4">SGD-V-76</strain>
    </source>
</reference>
<accession>A0A0V8JI80</accession>
<dbReference type="AlphaFoldDB" id="A0A0V8JI80"/>
<keyword evidence="1" id="KW-0812">Transmembrane</keyword>
<keyword evidence="1" id="KW-0472">Membrane</keyword>
<dbReference type="InterPro" id="IPR011330">
    <property type="entry name" value="Glyco_hydro/deAcase_b/a-brl"/>
</dbReference>
<dbReference type="CDD" id="cd10944">
    <property type="entry name" value="CE4_SmPgdA_like"/>
    <property type="match status" value="1"/>
</dbReference>
<evidence type="ECO:0000256" key="1">
    <source>
        <dbReference type="SAM" id="Phobius"/>
    </source>
</evidence>
<evidence type="ECO:0000313" key="3">
    <source>
        <dbReference type="EMBL" id="KSU86739.1"/>
    </source>
</evidence>
<evidence type="ECO:0000259" key="2">
    <source>
        <dbReference type="PROSITE" id="PS51677"/>
    </source>
</evidence>
<dbReference type="GO" id="GO:0005975">
    <property type="term" value="P:carbohydrate metabolic process"/>
    <property type="evidence" value="ECO:0007669"/>
    <property type="project" value="InterPro"/>
</dbReference>
<dbReference type="RefSeq" id="WP_035319866.1">
    <property type="nucleotide sequence ID" value="NZ_KQ758684.1"/>
</dbReference>
<dbReference type="InterPro" id="IPR002509">
    <property type="entry name" value="NODB_dom"/>
</dbReference>
<sequence>MKPALQKSKQFYIGISLVLLIFLLLVAIGKYTNAQTMSAAAKEPLAYTPMPQKENGVNYAGKTLNTLHHSAYLANTLNDRNEPLTKPIFITFDDGPNNDTPKILDTLRDYNVKATFFLLKNQIDRYPDIAKRIVAEGHSVGCHGVSHDIHQMYGQDGAALNEMTTCLKALKDVTGVDSKLIRVPFGSVPYLKEPHRTQLTSRYQLWDWNIDSEDWALRSAPKIIQSIEPHIEHVNASEQTPVILFHDKPFTAQSLPTILTYLHSNHYQSMTINNTMKPLQFPFHT</sequence>
<dbReference type="InterPro" id="IPR050248">
    <property type="entry name" value="Polysacc_deacetylase_ArnD"/>
</dbReference>
<dbReference type="PROSITE" id="PS51677">
    <property type="entry name" value="NODB"/>
    <property type="match status" value="1"/>
</dbReference>
<dbReference type="PANTHER" id="PTHR10587:SF125">
    <property type="entry name" value="POLYSACCHARIDE DEACETYLASE YHEN-RELATED"/>
    <property type="match status" value="1"/>
</dbReference>
<keyword evidence="4" id="KW-1185">Reference proteome</keyword>
<comment type="caution">
    <text evidence="3">The sequence shown here is derived from an EMBL/GenBank/DDBJ whole genome shotgun (WGS) entry which is preliminary data.</text>
</comment>
<name>A0A0V8JI80_9BACI</name>
<organism evidence="3 4">
    <name type="scientific">Priestia veravalensis</name>
    <dbReference type="NCBI Taxonomy" id="1414648"/>
    <lineage>
        <taxon>Bacteria</taxon>
        <taxon>Bacillati</taxon>
        <taxon>Bacillota</taxon>
        <taxon>Bacilli</taxon>
        <taxon>Bacillales</taxon>
        <taxon>Bacillaceae</taxon>
        <taxon>Priestia</taxon>
    </lineage>
</organism>
<dbReference type="Pfam" id="PF01522">
    <property type="entry name" value="Polysacc_deac_1"/>
    <property type="match status" value="1"/>
</dbReference>
<dbReference type="GO" id="GO:0016810">
    <property type="term" value="F:hydrolase activity, acting on carbon-nitrogen (but not peptide) bonds"/>
    <property type="evidence" value="ECO:0007669"/>
    <property type="project" value="InterPro"/>
</dbReference>